<dbReference type="AlphaFoldDB" id="A0A1I6H0A1"/>
<keyword evidence="1" id="KW-0472">Membrane</keyword>
<sequence>MPSEAEPQQADATDHTVKKLAIWFQFPIVIDDMPPDMAPWVKATGPLGDFGDHTYFHGFVADQLFGTPPSDGNPASAKPPTFDTYKRTDLNSDWFGDKLLFEKDLGFAVKRFGFRVTNAELRIMSRGQKRLAVVTVAVLITKAAQCAWKPDMGEALRSNDFPDRPFTLADAQDALDWMRRVYPRWWRKTPFKPIPGDTLYRVFRTTPDTSGPDEQDMDETFANTGRVPLLPWVRGLIRPLVVDGPLPRGTGNTAPPNARHMNDERAYMASVVTLNQLQRDGETLSEQQTMLALRQGDQFRLAEADRSGPGTNYYSPDFNRSLRDAIFYDRHAPHKDADPGRTTYYMFSHKHICAATTWDQATDDMGDYYRHMHMLCVFEYHQLLVFSQNLSDLVRRYRDNRQDDERFLEDLQKIRADFLTHTHLHHFSNVSSQLQPREIYDRLYTAFGIEKMFREVDEELRSATDFAATLRTQAQARRDSTLNEYVALGIPAALAVGLGGMNLLVGAESFDLAMFNDKAHPLAWQIGQFSLLVAFSFVAWNWFTTLFLKPSGQDKPVEKSATKPALVIAGVSAVISFVAYGYLFMQS</sequence>
<evidence type="ECO:0000256" key="1">
    <source>
        <dbReference type="SAM" id="Phobius"/>
    </source>
</evidence>
<feature type="transmembrane region" description="Helical" evidence="1">
    <location>
        <begin position="564"/>
        <end position="585"/>
    </location>
</feature>
<name>A0A1I6H0A1_9RHOB</name>
<dbReference type="EMBL" id="FOYO01000001">
    <property type="protein sequence ID" value="SFR47889.1"/>
    <property type="molecule type" value="Genomic_DNA"/>
</dbReference>
<keyword evidence="1" id="KW-1133">Transmembrane helix</keyword>
<evidence type="ECO:0000313" key="3">
    <source>
        <dbReference type="Proteomes" id="UP000199658"/>
    </source>
</evidence>
<protein>
    <recommendedName>
        <fullName evidence="4">CorA-like Mg2+ transporter protein</fullName>
    </recommendedName>
</protein>
<proteinExistence type="predicted"/>
<accession>A0A1I6H0A1</accession>
<gene>
    <name evidence="2" type="ORF">SAMN04488002_2250</name>
</gene>
<reference evidence="3" key="1">
    <citation type="submission" date="2016-10" db="EMBL/GenBank/DDBJ databases">
        <authorList>
            <person name="Varghese N."/>
            <person name="Submissions S."/>
        </authorList>
    </citation>
    <scope>NUCLEOTIDE SEQUENCE [LARGE SCALE GENOMIC DNA]</scope>
    <source>
        <strain evidence="3">DSM 26921</strain>
    </source>
</reference>
<evidence type="ECO:0008006" key="4">
    <source>
        <dbReference type="Google" id="ProtNLM"/>
    </source>
</evidence>
<keyword evidence="1" id="KW-0812">Transmembrane</keyword>
<feature type="transmembrane region" description="Helical" evidence="1">
    <location>
        <begin position="526"/>
        <end position="544"/>
    </location>
</feature>
<organism evidence="2 3">
    <name type="scientific">Litoreibacter janthinus</name>
    <dbReference type="NCBI Taxonomy" id="670154"/>
    <lineage>
        <taxon>Bacteria</taxon>
        <taxon>Pseudomonadati</taxon>
        <taxon>Pseudomonadota</taxon>
        <taxon>Alphaproteobacteria</taxon>
        <taxon>Rhodobacterales</taxon>
        <taxon>Roseobacteraceae</taxon>
        <taxon>Litoreibacter</taxon>
    </lineage>
</organism>
<dbReference type="Proteomes" id="UP000199658">
    <property type="component" value="Unassembled WGS sequence"/>
</dbReference>
<evidence type="ECO:0000313" key="2">
    <source>
        <dbReference type="EMBL" id="SFR47889.1"/>
    </source>
</evidence>
<keyword evidence="3" id="KW-1185">Reference proteome</keyword>
<feature type="transmembrane region" description="Helical" evidence="1">
    <location>
        <begin position="485"/>
        <end position="505"/>
    </location>
</feature>